<dbReference type="Proteomes" id="UP000298652">
    <property type="component" value="Chromosome 9"/>
</dbReference>
<evidence type="ECO:0000256" key="1">
    <source>
        <dbReference type="SAM" id="MobiDB-lite"/>
    </source>
</evidence>
<evidence type="ECO:0000313" key="3">
    <source>
        <dbReference type="Proteomes" id="UP000298652"/>
    </source>
</evidence>
<name>A0A4U6STG2_SETVI</name>
<evidence type="ECO:0000313" key="2">
    <source>
        <dbReference type="EMBL" id="TKV92167.1"/>
    </source>
</evidence>
<feature type="region of interest" description="Disordered" evidence="1">
    <location>
        <begin position="80"/>
        <end position="122"/>
    </location>
</feature>
<keyword evidence="3" id="KW-1185">Reference proteome</keyword>
<feature type="compositionally biased region" description="Polar residues" evidence="1">
    <location>
        <begin position="80"/>
        <end position="94"/>
    </location>
</feature>
<gene>
    <name evidence="2" type="ORF">SEVIR_9G146200v2</name>
</gene>
<dbReference type="AlphaFoldDB" id="A0A4U6STG2"/>
<dbReference type="Gramene" id="TKV92167">
    <property type="protein sequence ID" value="TKV92167"/>
    <property type="gene ID" value="SEVIR_9G146200v2"/>
</dbReference>
<organism evidence="2 3">
    <name type="scientific">Setaria viridis</name>
    <name type="common">Green bristlegrass</name>
    <name type="synonym">Setaria italica subsp. viridis</name>
    <dbReference type="NCBI Taxonomy" id="4556"/>
    <lineage>
        <taxon>Eukaryota</taxon>
        <taxon>Viridiplantae</taxon>
        <taxon>Streptophyta</taxon>
        <taxon>Embryophyta</taxon>
        <taxon>Tracheophyta</taxon>
        <taxon>Spermatophyta</taxon>
        <taxon>Magnoliopsida</taxon>
        <taxon>Liliopsida</taxon>
        <taxon>Poales</taxon>
        <taxon>Poaceae</taxon>
        <taxon>PACMAD clade</taxon>
        <taxon>Panicoideae</taxon>
        <taxon>Panicodae</taxon>
        <taxon>Paniceae</taxon>
        <taxon>Cenchrinae</taxon>
        <taxon>Setaria</taxon>
    </lineage>
</organism>
<reference evidence="2" key="1">
    <citation type="submission" date="2019-03" db="EMBL/GenBank/DDBJ databases">
        <title>WGS assembly of Setaria viridis.</title>
        <authorList>
            <person name="Huang P."/>
            <person name="Jenkins J."/>
            <person name="Grimwood J."/>
            <person name="Barry K."/>
            <person name="Healey A."/>
            <person name="Mamidi S."/>
            <person name="Sreedasyam A."/>
            <person name="Shu S."/>
            <person name="Feldman M."/>
            <person name="Wu J."/>
            <person name="Yu Y."/>
            <person name="Chen C."/>
            <person name="Johnson J."/>
            <person name="Rokhsar D."/>
            <person name="Baxter I."/>
            <person name="Schmutz J."/>
            <person name="Brutnell T."/>
            <person name="Kellogg E."/>
        </authorList>
    </citation>
    <scope>NUCLEOTIDE SEQUENCE [LARGE SCALE GENOMIC DNA]</scope>
</reference>
<protein>
    <submittedName>
        <fullName evidence="2">Uncharacterized protein</fullName>
    </submittedName>
</protein>
<sequence>MDGTVLQKKCMEVRVLTLLGEMCGKGLPLDLPFPGCGPPSRPHRVAASAPRAINYAYSTPSALPVLRSPLPARAMPSCSSLPASGHVSTGTPCPTLSREALEHPSAPWISPSDPIPTLDLGF</sequence>
<dbReference type="EMBL" id="CM016560">
    <property type="protein sequence ID" value="TKV92167.1"/>
    <property type="molecule type" value="Genomic_DNA"/>
</dbReference>
<proteinExistence type="predicted"/>
<accession>A0A4U6STG2</accession>